<proteinExistence type="inferred from homology"/>
<dbReference type="SUPFAM" id="SSF158622">
    <property type="entry name" value="YheA/YmcA-like"/>
    <property type="match status" value="1"/>
</dbReference>
<evidence type="ECO:0000256" key="1">
    <source>
        <dbReference type="HAMAP-Rule" id="MF_01526"/>
    </source>
</evidence>
<evidence type="ECO:0000313" key="2">
    <source>
        <dbReference type="EMBL" id="SJN29944.1"/>
    </source>
</evidence>
<dbReference type="Proteomes" id="UP000195611">
    <property type="component" value="Unassembled WGS sequence"/>
</dbReference>
<sequence>MSVNIYDTANQLEKEIRETEQFVKLQEAFTAVKKDEEASKIFEEFRSVQQVLQQKQMSGQEITEEEAQHAQEISGKIGQNETISGLLEAEKQVGQMIDDINQVVLKPVRELYQ</sequence>
<dbReference type="InterPro" id="IPR010368">
    <property type="entry name" value="Com_YlbF"/>
</dbReference>
<gene>
    <name evidence="2" type="ORF">FM115_04935</name>
</gene>
<comment type="similarity">
    <text evidence="1">Belongs to the UPF0342 family.</text>
</comment>
<dbReference type="EMBL" id="FUKW01000074">
    <property type="protein sequence ID" value="SJN29944.1"/>
    <property type="molecule type" value="Genomic_DNA"/>
</dbReference>
<protein>
    <recommendedName>
        <fullName evidence="1">UPF0342 protein FM115_04935</fullName>
    </recommendedName>
</protein>
<accession>A0A1R4JDA5</accession>
<dbReference type="Pfam" id="PF06133">
    <property type="entry name" value="Com_YlbF"/>
    <property type="match status" value="1"/>
</dbReference>
<dbReference type="GeneID" id="96912150"/>
<reference evidence="2 3" key="1">
    <citation type="submission" date="2017-02" db="EMBL/GenBank/DDBJ databases">
        <authorList>
            <person name="Peterson S.W."/>
        </authorList>
    </citation>
    <scope>NUCLEOTIDE SEQUENCE [LARGE SCALE GENOMIC DNA]</scope>
    <source>
        <strain evidence="2 3">42ea</strain>
    </source>
</reference>
<dbReference type="AlphaFoldDB" id="A0A1R4JDA5"/>
<organism evidence="2 3">
    <name type="scientific">Marinilactibacillus psychrotolerans 42ea</name>
    <dbReference type="NCBI Taxonomy" id="1255609"/>
    <lineage>
        <taxon>Bacteria</taxon>
        <taxon>Bacillati</taxon>
        <taxon>Bacillota</taxon>
        <taxon>Bacilli</taxon>
        <taxon>Lactobacillales</taxon>
        <taxon>Carnobacteriaceae</taxon>
        <taxon>Marinilactibacillus</taxon>
    </lineage>
</organism>
<dbReference type="HAMAP" id="MF_01526">
    <property type="entry name" value="UPF0342"/>
    <property type="match status" value="1"/>
</dbReference>
<dbReference type="Gene3D" id="1.20.1500.10">
    <property type="entry name" value="YheA/YmcA-like"/>
    <property type="match status" value="1"/>
</dbReference>
<dbReference type="InterPro" id="IPR023378">
    <property type="entry name" value="YheA/YmcA-like_dom_sf"/>
</dbReference>
<name>A0A1R4JDA5_9LACT</name>
<evidence type="ECO:0000313" key="3">
    <source>
        <dbReference type="Proteomes" id="UP000195611"/>
    </source>
</evidence>
<dbReference type="RefSeq" id="WP_087057922.1">
    <property type="nucleotide sequence ID" value="NZ_FUKW01000074.1"/>
</dbReference>